<dbReference type="InterPro" id="IPR000008">
    <property type="entry name" value="C2_dom"/>
</dbReference>
<dbReference type="Proteomes" id="UP000006671">
    <property type="component" value="Unassembled WGS sequence"/>
</dbReference>
<dbReference type="CDD" id="cd00030">
    <property type="entry name" value="C2"/>
    <property type="match status" value="1"/>
</dbReference>
<dbReference type="OrthoDB" id="270970at2759"/>
<dbReference type="PANTHER" id="PTHR47800:SF5">
    <property type="entry name" value="FER-1-LIKE PROTEIN 6"/>
    <property type="match status" value="1"/>
</dbReference>
<dbReference type="PANTHER" id="PTHR47800">
    <property type="entry name" value="C2 DOMAIN-CONTAINING PROTEIN"/>
    <property type="match status" value="1"/>
</dbReference>
<dbReference type="EMBL" id="GG738887">
    <property type="protein sequence ID" value="EFC41155.1"/>
    <property type="molecule type" value="Genomic_DNA"/>
</dbReference>
<dbReference type="VEuPathDB" id="AmoebaDB:NAEGRDRAFT_70925"/>
<protein>
    <submittedName>
        <fullName evidence="2">Predicted protein</fullName>
    </submittedName>
</protein>
<dbReference type="eggNOG" id="KOG0696">
    <property type="taxonomic scope" value="Eukaryota"/>
</dbReference>
<dbReference type="RefSeq" id="XP_002673899.1">
    <property type="nucleotide sequence ID" value="XM_002673853.1"/>
</dbReference>
<dbReference type="OMA" id="WANDEVY"/>
<name>D2VPN4_NAEGR</name>
<dbReference type="AlphaFoldDB" id="D2VPN4"/>
<evidence type="ECO:0000313" key="2">
    <source>
        <dbReference type="EMBL" id="EFC41155.1"/>
    </source>
</evidence>
<reference evidence="2 3" key="1">
    <citation type="journal article" date="2010" name="Cell">
        <title>The genome of Naegleria gruberi illuminates early eukaryotic versatility.</title>
        <authorList>
            <person name="Fritz-Laylin L.K."/>
            <person name="Prochnik S.E."/>
            <person name="Ginger M.L."/>
            <person name="Dacks J.B."/>
            <person name="Carpenter M.L."/>
            <person name="Field M.C."/>
            <person name="Kuo A."/>
            <person name="Paredez A."/>
            <person name="Chapman J."/>
            <person name="Pham J."/>
            <person name="Shu S."/>
            <person name="Neupane R."/>
            <person name="Cipriano M."/>
            <person name="Mancuso J."/>
            <person name="Tu H."/>
            <person name="Salamov A."/>
            <person name="Lindquist E."/>
            <person name="Shapiro H."/>
            <person name="Lucas S."/>
            <person name="Grigoriev I.V."/>
            <person name="Cande W.Z."/>
            <person name="Fulton C."/>
            <person name="Rokhsar D.S."/>
            <person name="Dawson S.C."/>
        </authorList>
    </citation>
    <scope>NUCLEOTIDE SEQUENCE [LARGE SCALE GENOMIC DNA]</scope>
    <source>
        <strain evidence="2 3">NEG-M</strain>
    </source>
</reference>
<organism evidence="3">
    <name type="scientific">Naegleria gruberi</name>
    <name type="common">Amoeba</name>
    <dbReference type="NCBI Taxonomy" id="5762"/>
    <lineage>
        <taxon>Eukaryota</taxon>
        <taxon>Discoba</taxon>
        <taxon>Heterolobosea</taxon>
        <taxon>Tetramitia</taxon>
        <taxon>Eutetramitia</taxon>
        <taxon>Vahlkampfiidae</taxon>
        <taxon>Naegleria</taxon>
    </lineage>
</organism>
<dbReference type="InterPro" id="IPR035892">
    <property type="entry name" value="C2_domain_sf"/>
</dbReference>
<dbReference type="GO" id="GO:0010628">
    <property type="term" value="P:positive regulation of gene expression"/>
    <property type="evidence" value="ECO:0007669"/>
    <property type="project" value="TreeGrafter"/>
</dbReference>
<dbReference type="SUPFAM" id="SSF49562">
    <property type="entry name" value="C2 domain (Calcium/lipid-binding domain, CaLB)"/>
    <property type="match status" value="1"/>
</dbReference>
<dbReference type="InParanoid" id="D2VPN4"/>
<dbReference type="KEGG" id="ngr:NAEGRDRAFT_70925"/>
<dbReference type="STRING" id="5762.D2VPN4"/>
<dbReference type="GeneID" id="8851117"/>
<keyword evidence="3" id="KW-1185">Reference proteome</keyword>
<proteinExistence type="predicted"/>
<accession>D2VPN4</accession>
<evidence type="ECO:0000313" key="3">
    <source>
        <dbReference type="Proteomes" id="UP000006671"/>
    </source>
</evidence>
<feature type="domain" description="C2" evidence="1">
    <location>
        <begin position="1"/>
        <end position="113"/>
    </location>
</feature>
<dbReference type="SMART" id="SM00239">
    <property type="entry name" value="C2"/>
    <property type="match status" value="1"/>
</dbReference>
<sequence length="337" mass="39353">MPILQSDIIEIRIIKATNLIPADVNGLSDPYVIVSSALNFYDQIKTAIIHNNLNPVWANDEVYSFKSPKEVSSGWNVKFLVFDYDRMKKDDYLGEYELNINDDRFKPNGNEEIVNMTLEKVKHGVLTVGIKVKRVNDELTSPSPRSSHQKDLEHYKVDHFPHLCFKVPKRFKFDMMDKKKTSISCHYQYDNGDYDHITVSYLPNILQEMTFEKAKFYNILSLRKTHKEYSKLSGNQLIDVEDDVAQTLFTSQFAQVFRWQWIFVDYPEQRPTRVFFYMIKSQTASKSLHTIVYKTTRGCIKNEDSPFDHTKVDSKLLSSIELEITDLIKSCEKVDNN</sequence>
<dbReference type="Pfam" id="PF00168">
    <property type="entry name" value="C2"/>
    <property type="match status" value="1"/>
</dbReference>
<dbReference type="Gene3D" id="2.60.40.150">
    <property type="entry name" value="C2 domain"/>
    <property type="match status" value="1"/>
</dbReference>
<dbReference type="PROSITE" id="PS50004">
    <property type="entry name" value="C2"/>
    <property type="match status" value="1"/>
</dbReference>
<evidence type="ECO:0000259" key="1">
    <source>
        <dbReference type="PROSITE" id="PS50004"/>
    </source>
</evidence>
<gene>
    <name evidence="2" type="ORF">NAEGRDRAFT_70925</name>
</gene>